<reference evidence="4" key="2">
    <citation type="submission" date="2016-06" db="EMBL/GenBank/DDBJ databases">
        <title>The genome of a short-lived fish provides insights into sex chromosome evolution and the genetic control of aging.</title>
        <authorList>
            <person name="Reichwald K."/>
            <person name="Felder M."/>
            <person name="Petzold A."/>
            <person name="Koch P."/>
            <person name="Groth M."/>
            <person name="Platzer M."/>
        </authorList>
    </citation>
    <scope>NUCLEOTIDE SEQUENCE</scope>
    <source>
        <tissue evidence="4">Brain</tissue>
    </source>
</reference>
<feature type="compositionally biased region" description="Basic and acidic residues" evidence="1">
    <location>
        <begin position="158"/>
        <end position="169"/>
    </location>
</feature>
<sequence length="209" mass="22930">MEATSTLWMCLLLNQLLLGPAEADPLLSITQTYSANTQEHSGSLMYSVEPYVVTTDHQSFDNDSDSTRGDCLIDTEMGLIAIGSAGGLIFCLLVATIVLACQVFQLQRRVYVPRTSRSNLDLVSSTHYWGPDQTEVGGLVGPCDTNVMLEEVKVESKMKEERRAEKEEATGEVGRGLEGITGMCFDHEDKDSQIQSSSSRDLEDMPLVV</sequence>
<evidence type="ECO:0000256" key="2">
    <source>
        <dbReference type="SAM" id="Phobius"/>
    </source>
</evidence>
<keyword evidence="2" id="KW-1133">Transmembrane helix</keyword>
<dbReference type="EMBL" id="HAEJ01006541">
    <property type="protein sequence ID" value="SBS46998.1"/>
    <property type="molecule type" value="Transcribed_RNA"/>
</dbReference>
<evidence type="ECO:0000313" key="4">
    <source>
        <dbReference type="EMBL" id="SBP55529.1"/>
    </source>
</evidence>
<evidence type="ECO:0000256" key="1">
    <source>
        <dbReference type="SAM" id="MobiDB-lite"/>
    </source>
</evidence>
<keyword evidence="2" id="KW-0812">Transmembrane</keyword>
<proteinExistence type="predicted"/>
<organism evidence="4">
    <name type="scientific">Nothobranchius furzeri</name>
    <name type="common">Turquoise killifish</name>
    <dbReference type="NCBI Taxonomy" id="105023"/>
    <lineage>
        <taxon>Eukaryota</taxon>
        <taxon>Metazoa</taxon>
        <taxon>Chordata</taxon>
        <taxon>Craniata</taxon>
        <taxon>Vertebrata</taxon>
        <taxon>Euteleostomi</taxon>
        <taxon>Actinopterygii</taxon>
        <taxon>Neopterygii</taxon>
        <taxon>Teleostei</taxon>
        <taxon>Neoteleostei</taxon>
        <taxon>Acanthomorphata</taxon>
        <taxon>Ovalentaria</taxon>
        <taxon>Atherinomorphae</taxon>
        <taxon>Cyprinodontiformes</taxon>
        <taxon>Nothobranchiidae</taxon>
        <taxon>Nothobranchius</taxon>
    </lineage>
</organism>
<feature type="region of interest" description="Disordered" evidence="1">
    <location>
        <begin position="158"/>
        <end position="209"/>
    </location>
</feature>
<reference evidence="4" key="1">
    <citation type="submission" date="2016-05" db="EMBL/GenBank/DDBJ databases">
        <authorList>
            <person name="Lavstsen T."/>
            <person name="Jespersen J.S."/>
        </authorList>
    </citation>
    <scope>NUCLEOTIDE SEQUENCE</scope>
    <source>
        <tissue evidence="4">Brain</tissue>
    </source>
</reference>
<dbReference type="EMBL" id="HADY01017044">
    <property type="protein sequence ID" value="SBP55529.1"/>
    <property type="molecule type" value="Transcribed_RNA"/>
</dbReference>
<feature type="transmembrane region" description="Helical" evidence="2">
    <location>
        <begin position="79"/>
        <end position="104"/>
    </location>
</feature>
<gene>
    <name evidence="4" type="primary">Nfu_g_1_022998</name>
</gene>
<feature type="chain" id="PRO_5015055560" evidence="3">
    <location>
        <begin position="24"/>
        <end position="209"/>
    </location>
</feature>
<feature type="signal peptide" evidence="3">
    <location>
        <begin position="1"/>
        <end position="23"/>
    </location>
</feature>
<dbReference type="OrthoDB" id="8955914at2759"/>
<keyword evidence="3" id="KW-0732">Signal</keyword>
<accession>A0A1A8AKG6</accession>
<keyword evidence="2" id="KW-0472">Membrane</keyword>
<protein>
    <submittedName>
        <fullName evidence="4">Uncharacterized protein</fullName>
    </submittedName>
</protein>
<evidence type="ECO:0000256" key="3">
    <source>
        <dbReference type="SAM" id="SignalP"/>
    </source>
</evidence>
<dbReference type="AlphaFoldDB" id="A0A1A8AKG6"/>
<name>A0A1A8AKG6_NOTFU</name>